<dbReference type="KEGG" id="vg:24724701"/>
<dbReference type="RefSeq" id="YP_009152258.1">
    <property type="nucleotide sequence ID" value="NC_027383.1"/>
</dbReference>
<name>A0A0A7DUZ4_9CAUD</name>
<protein>
    <recommendedName>
        <fullName evidence="3">Tail fiber protein</fullName>
    </recommendedName>
</protein>
<dbReference type="GeneID" id="24724701"/>
<evidence type="ECO:0000313" key="2">
    <source>
        <dbReference type="Proteomes" id="UP000031204"/>
    </source>
</evidence>
<evidence type="ECO:0000313" key="1">
    <source>
        <dbReference type="EMBL" id="AIX11794.1"/>
    </source>
</evidence>
<evidence type="ECO:0008006" key="3">
    <source>
        <dbReference type="Google" id="ProtNLM"/>
    </source>
</evidence>
<sequence>MANFGALIDNNNGNPFVTPNSTPFVLYAKVSANSVDAGADYKTASGGVDIPANYPAMVFMRSDNRCVLAASRSGNRIIFSGSIQGQNNPHFTVTAYIFARFPQPLPRWGFAIWDASGTCILTNESKVLTDLVTVGSFGNNGGINIDQTLPGKYAVSPMLMGATLIQIFVQGQPQIIQISAGAGAYDNGSGTRINAVATQAGSGSIAGYQNTGVALTAINVDGI</sequence>
<dbReference type="EMBL" id="KM896878">
    <property type="protein sequence ID" value="AIX11794.1"/>
    <property type="molecule type" value="Genomic_DNA"/>
</dbReference>
<gene>
    <name evidence="1" type="ORF">EpYD_17</name>
</gene>
<proteinExistence type="predicted"/>
<accession>A0A0A7DUZ4</accession>
<dbReference type="Proteomes" id="UP000031204">
    <property type="component" value="Segment"/>
</dbReference>
<organism evidence="1 2">
    <name type="scientific">Escherichia phage YD-2008.s</name>
    <dbReference type="NCBI Taxonomy" id="1567004"/>
    <lineage>
        <taxon>Viruses</taxon>
        <taxon>Duplodnaviria</taxon>
        <taxon>Heunggongvirae</taxon>
        <taxon>Uroviricota</taxon>
        <taxon>Caudoviricetes</taxon>
        <taxon>Dhillonvirus</taxon>
        <taxon>Dhillonvirus YD2008s</taxon>
    </lineage>
</organism>
<keyword evidence="2" id="KW-1185">Reference proteome</keyword>
<dbReference type="OrthoDB" id="8439at10239"/>
<reference evidence="1 2" key="2">
    <citation type="journal article" date="2015" name="Annu Int Conf Syiah Kuala Univ">
        <title>Partial genomic characterization on potentially new bacteriophage: New addition to ICTV database?</title>
        <authorList>
            <person name="Sellvam D."/>
            <person name="Mat Arip Y."/>
        </authorList>
    </citation>
    <scope>NUCLEOTIDE SEQUENCE [LARGE SCALE GENOMIC DNA]</scope>
</reference>
<reference evidence="2" key="1">
    <citation type="submission" date="2014-10" db="EMBL/GenBank/DDBJ databases">
        <title>Isolation of Enterobacteria phage from goat faeces.</title>
        <authorList>
            <person name="Sellvam D."/>
            <person name="Mat Arip Y."/>
        </authorList>
    </citation>
    <scope>NUCLEOTIDE SEQUENCE [LARGE SCALE GENOMIC DNA]</scope>
</reference>